<accession>Q7BQV3</accession>
<dbReference type="AlphaFoldDB" id="Q7BQV3"/>
<proteinExistence type="predicted"/>
<reference evidence="1" key="1">
    <citation type="journal article" date="2000" name="J. Bacteriol.">
        <title>Plasmid-located pathogenicity determinants of Serratia entomophila, the causal agent of amber disease of grass grub, show similarity to the insecticidal toxins of Photorhabdus luminescens.</title>
        <authorList>
            <person name="Hurst M.R."/>
            <person name="Glare T.R."/>
            <person name="Jackson T.A."/>
            <person name="Ronson C.W."/>
        </authorList>
    </citation>
    <scope>NUCLEOTIDE SEQUENCE</scope>
    <source>
        <strain evidence="1">A1MO2</strain>
        <plasmid evidence="1">pADAP</plasmid>
    </source>
</reference>
<dbReference type="RefSeq" id="WP_010895766.1">
    <property type="nucleotide sequence ID" value="NZ_CAMIPK010000009.1"/>
</dbReference>
<dbReference type="GeneID" id="75025157"/>
<sequence>MTSANLITVENSTLIKSRQSRRGEANALRKGLAKIHRRYQPGLSCSVPRGMASKVVARVSSHDWHRNQDLVELRRNGYVPYTKRNDRHYVPKPMRVHARSEACQALTALSQVMAANCDYNPDSDYPFEIMAPMEQLAHYMGVLHVYDNGRKAYDVALNALSVMEQLQYAIVLHGKDTDSGQNKPLRIWLSEQFFTSRGIAVDEIRQWLGQFRTWAIRNGLTETLRTKYERHLLRIEHIGIDLKNRHSLRNRLKQIKRWVVSPDLAREKERAVGQLEDALDNIENPDRLDTVLDSLQQGIKSATKGQNKPSRPFYRAYVNWTGITVPHQVVQLEMALKRDRPGLLNSDPEAYYQQLLERAGQL</sequence>
<protein>
    <submittedName>
        <fullName evidence="1">Sea7</fullName>
    </submittedName>
</protein>
<geneLocation type="plasmid" evidence="1">
    <name>pADAP</name>
</geneLocation>
<evidence type="ECO:0000313" key="1">
    <source>
        <dbReference type="EMBL" id="AAR13133.1"/>
    </source>
</evidence>
<name>Q7BQV3_9GAMM</name>
<gene>
    <name evidence="1" type="primary">sea7</name>
</gene>
<keyword evidence="1" id="KW-0614">Plasmid</keyword>
<reference evidence="1" key="4">
    <citation type="submission" date="2017-12" db="EMBL/GenBank/DDBJ databases">
        <authorList>
            <person name="Hurst M.R.H."/>
        </authorList>
    </citation>
    <scope>NUCLEOTIDE SEQUENCE</scope>
    <source>
        <strain evidence="1">A1MO2</strain>
        <plasmid evidence="1">pADAP</plasmid>
    </source>
</reference>
<dbReference type="EMBL" id="AF135182">
    <property type="protein sequence ID" value="AAR13133.1"/>
    <property type="molecule type" value="Genomic_DNA"/>
</dbReference>
<organism evidence="1">
    <name type="scientific">Serratia entomophila</name>
    <dbReference type="NCBI Taxonomy" id="42906"/>
    <lineage>
        <taxon>Bacteria</taxon>
        <taxon>Pseudomonadati</taxon>
        <taxon>Pseudomonadota</taxon>
        <taxon>Gammaproteobacteria</taxon>
        <taxon>Enterobacterales</taxon>
        <taxon>Yersiniaceae</taxon>
        <taxon>Serratia</taxon>
    </lineage>
</organism>
<reference evidence="1" key="3">
    <citation type="journal article" date="2004" name="J. Bacteriol.">
        <title>Cloning Serratia entomophila antifeeding genes--a putative defective prophage active against the grass grub Costelytra zealandica.</title>
        <authorList>
            <person name="Hurst M.R."/>
            <person name="Glare T.R."/>
            <person name="Jackson T.A."/>
        </authorList>
    </citation>
    <scope>NUCLEOTIDE SEQUENCE</scope>
    <source>
        <strain evidence="1">A1MO2</strain>
        <plasmid evidence="1">pADAP</plasmid>
    </source>
</reference>
<reference evidence="1" key="2">
    <citation type="journal article" date="2003" name="Plasmid">
        <title>Peripheral sequences of the Serratia entomophila pADAP virulence-associated region.</title>
        <authorList>
            <person name="Hurst M.R."/>
            <person name="O'Callaghan M."/>
            <person name="Glare T.R."/>
        </authorList>
    </citation>
    <scope>NUCLEOTIDE SEQUENCE</scope>
    <source>
        <strain evidence="1">A1MO2</strain>
        <plasmid evidence="1">pADAP</plasmid>
    </source>
</reference>